<evidence type="ECO:0000256" key="17">
    <source>
        <dbReference type="ARBA" id="ARBA00056269"/>
    </source>
</evidence>
<reference evidence="22" key="1">
    <citation type="submission" date="2025-08" db="UniProtKB">
        <authorList>
            <consortium name="RefSeq"/>
        </authorList>
    </citation>
    <scope>IDENTIFICATION</scope>
    <source>
        <tissue evidence="22">Whole blood</tissue>
    </source>
</reference>
<name>A0A8M1GBH9_URSMA</name>
<dbReference type="InterPro" id="IPR000697">
    <property type="entry name" value="WH1/EVH1_dom"/>
</dbReference>
<evidence type="ECO:0000256" key="11">
    <source>
        <dbReference type="ARBA" id="ARBA00023036"/>
    </source>
</evidence>
<dbReference type="Proteomes" id="UP000261680">
    <property type="component" value="Unplaced"/>
</dbReference>
<feature type="region of interest" description="Disordered" evidence="19">
    <location>
        <begin position="115"/>
        <end position="146"/>
    </location>
</feature>
<feature type="region of interest" description="Disordered" evidence="19">
    <location>
        <begin position="174"/>
        <end position="193"/>
    </location>
</feature>
<comment type="function">
    <text evidence="17">Ena/VASP proteins are actin-associated proteins involved in a range of processes dependent on cytoskeleton remodeling and cell polarity such as axon guidance and lamellipodial and filopodial dynamics in migrating cells. ENAH induces the formation of F-actin rich outgrowths in fibroblasts. Acts synergistically with BAIAP2-alpha and downstream of NTN1 to promote filipodia formation.</text>
</comment>
<evidence type="ECO:0000256" key="8">
    <source>
        <dbReference type="ARBA" id="ARBA00022737"/>
    </source>
</evidence>
<feature type="compositionally biased region" description="Gly residues" evidence="19">
    <location>
        <begin position="409"/>
        <end position="420"/>
    </location>
</feature>
<feature type="region of interest" description="Disordered" evidence="19">
    <location>
        <begin position="381"/>
        <end position="510"/>
    </location>
</feature>
<dbReference type="PROSITE" id="PS50229">
    <property type="entry name" value="WH1"/>
    <property type="match status" value="1"/>
</dbReference>
<dbReference type="PANTHER" id="PTHR11202:SF1">
    <property type="entry name" value="PROTEIN ENABLED HOMOLOG"/>
    <property type="match status" value="1"/>
</dbReference>
<keyword evidence="10" id="KW-0770">Synapse</keyword>
<evidence type="ECO:0000256" key="18">
    <source>
        <dbReference type="ARBA" id="ARBA00072571"/>
    </source>
</evidence>
<evidence type="ECO:0000256" key="1">
    <source>
        <dbReference type="ARBA" id="ARBA00004245"/>
    </source>
</evidence>
<dbReference type="GO" id="GO:0030175">
    <property type="term" value="C:filopodium"/>
    <property type="evidence" value="ECO:0007669"/>
    <property type="project" value="UniProtKB-SubCell"/>
</dbReference>
<dbReference type="GO" id="GO:0045202">
    <property type="term" value="C:synapse"/>
    <property type="evidence" value="ECO:0007669"/>
    <property type="project" value="UniProtKB-SubCell"/>
</dbReference>
<feature type="compositionally biased region" description="Pro residues" evidence="19">
    <location>
        <begin position="287"/>
        <end position="350"/>
    </location>
</feature>
<dbReference type="InterPro" id="IPR038023">
    <property type="entry name" value="VASP_sf"/>
</dbReference>
<evidence type="ECO:0000256" key="16">
    <source>
        <dbReference type="ARBA" id="ARBA00034103"/>
    </source>
</evidence>
<evidence type="ECO:0000256" key="15">
    <source>
        <dbReference type="ARBA" id="ARBA00023273"/>
    </source>
</evidence>
<keyword evidence="7" id="KW-0597">Phosphoprotein</keyword>
<organism evidence="21 22">
    <name type="scientific">Ursus maritimus</name>
    <name type="common">Polar bear</name>
    <name type="synonym">Thalarctos maritimus</name>
    <dbReference type="NCBI Taxonomy" id="29073"/>
    <lineage>
        <taxon>Eukaryota</taxon>
        <taxon>Metazoa</taxon>
        <taxon>Chordata</taxon>
        <taxon>Craniata</taxon>
        <taxon>Vertebrata</taxon>
        <taxon>Euteleostomi</taxon>
        <taxon>Mammalia</taxon>
        <taxon>Eutheria</taxon>
        <taxon>Laurasiatheria</taxon>
        <taxon>Carnivora</taxon>
        <taxon>Caniformia</taxon>
        <taxon>Ursidae</taxon>
        <taxon>Ursus</taxon>
    </lineage>
</organism>
<dbReference type="GO" id="GO:0007411">
    <property type="term" value="P:axon guidance"/>
    <property type="evidence" value="ECO:0007669"/>
    <property type="project" value="TreeGrafter"/>
</dbReference>
<keyword evidence="14" id="KW-0206">Cytoskeleton</keyword>
<dbReference type="Pfam" id="PF08776">
    <property type="entry name" value="VASP_tetra"/>
    <property type="match status" value="1"/>
</dbReference>
<feature type="compositionally biased region" description="Polar residues" evidence="19">
    <location>
        <begin position="252"/>
        <end position="280"/>
    </location>
</feature>
<evidence type="ECO:0000256" key="7">
    <source>
        <dbReference type="ARBA" id="ARBA00022553"/>
    </source>
</evidence>
<feature type="compositionally biased region" description="Basic and acidic residues" evidence="19">
    <location>
        <begin position="203"/>
        <end position="241"/>
    </location>
</feature>
<sequence length="547" mass="60472">MSEQSICQARAAVMVYDDANKKWVPAGGSTGFSRVHIYHHTGNNTFRVVGRKIQDHQVVINCAIPKGLKYNQATQTFHQWRDARQVYGLNFGSKEDANVFASAMMHALEVLNSQETGPTLPRQNSQLPAQVQNGPSQEELEIQRRQLQEQQRQKELERERVERERVERVERERLEQEQLEREREQRERERQDRLERERLERLDREREQRERQEQREREREQRERQEQLEREQLEWERERRLSAAAAPASAETPLNSVLGDSSASEPGLQAASQPAETPAQQGVVLGPPAPPPPPPLPPGPAPAPAALPPHPGLPPPPPLPASGPPPPPPPPPLPNQAPPPPPPPPAPPLPASGFFAGSASEDNRPLTGLAAAIAGAKLRKVSRMEDASFPSGGTTVGVNPASSKSDTGRGNGPLPLGGSGLMEEMSALLARRRRIAEKGSTIETEQKEDKNEDSEPVTSKVSSTSTPEPTRKPWERTNTMNGSKSPVISRPKSAPSSQPSANGVQTEGLDYDRLKQDILDEMRKELTKLKEELIDAIRQELSKSNSA</sequence>
<feature type="compositionally biased region" description="Low complexity" evidence="19">
    <location>
        <begin position="456"/>
        <end position="468"/>
    </location>
</feature>
<dbReference type="GO" id="GO:0005856">
    <property type="term" value="C:cytoskeleton"/>
    <property type="evidence" value="ECO:0007669"/>
    <property type="project" value="UniProtKB-SubCell"/>
</dbReference>
<dbReference type="GO" id="GO:0003779">
    <property type="term" value="F:actin binding"/>
    <property type="evidence" value="ECO:0007669"/>
    <property type="project" value="UniProtKB-KW"/>
</dbReference>
<feature type="compositionally biased region" description="Polar residues" evidence="19">
    <location>
        <begin position="494"/>
        <end position="505"/>
    </location>
</feature>
<keyword evidence="9" id="KW-0965">Cell junction</keyword>
<dbReference type="GO" id="GO:0005522">
    <property type="term" value="F:profilin binding"/>
    <property type="evidence" value="ECO:0007669"/>
    <property type="project" value="TreeGrafter"/>
</dbReference>
<evidence type="ECO:0000256" key="12">
    <source>
        <dbReference type="ARBA" id="ARBA00023054"/>
    </source>
</evidence>
<keyword evidence="12" id="KW-0175">Coiled coil</keyword>
<keyword evidence="11" id="KW-0729">SH3-binding</keyword>
<keyword evidence="8" id="KW-0677">Repeat</keyword>
<evidence type="ECO:0000256" key="2">
    <source>
        <dbReference type="ARBA" id="ARBA00004246"/>
    </source>
</evidence>
<dbReference type="SUPFAM" id="SSF50729">
    <property type="entry name" value="PH domain-like"/>
    <property type="match status" value="1"/>
</dbReference>
<feature type="compositionally biased region" description="Polar residues" evidence="19">
    <location>
        <begin position="391"/>
        <end position="405"/>
    </location>
</feature>
<evidence type="ECO:0000256" key="3">
    <source>
        <dbReference type="ARBA" id="ARBA00004486"/>
    </source>
</evidence>
<keyword evidence="15" id="KW-0966">Cell projection</keyword>
<gene>
    <name evidence="22" type="primary">ENAH</name>
</gene>
<dbReference type="GO" id="GO:0005925">
    <property type="term" value="C:focal adhesion"/>
    <property type="evidence" value="ECO:0007669"/>
    <property type="project" value="UniProtKB-SubCell"/>
</dbReference>
<feature type="compositionally biased region" description="Polar residues" evidence="19">
    <location>
        <begin position="476"/>
        <end position="486"/>
    </location>
</feature>
<evidence type="ECO:0000256" key="9">
    <source>
        <dbReference type="ARBA" id="ARBA00022949"/>
    </source>
</evidence>
<evidence type="ECO:0000256" key="14">
    <source>
        <dbReference type="ARBA" id="ARBA00023212"/>
    </source>
</evidence>
<dbReference type="CDD" id="cd01207">
    <property type="entry name" value="EVH1_Ena_VASP-like"/>
    <property type="match status" value="1"/>
</dbReference>
<feature type="compositionally biased region" description="Polar residues" evidence="19">
    <location>
        <begin position="115"/>
        <end position="136"/>
    </location>
</feature>
<dbReference type="GO" id="GO:0030027">
    <property type="term" value="C:lamellipodium"/>
    <property type="evidence" value="ECO:0007669"/>
    <property type="project" value="UniProtKB-SubCell"/>
</dbReference>
<evidence type="ECO:0000256" key="5">
    <source>
        <dbReference type="ARBA" id="ARBA00009785"/>
    </source>
</evidence>
<dbReference type="Pfam" id="PF00568">
    <property type="entry name" value="WH1"/>
    <property type="match status" value="1"/>
</dbReference>
<evidence type="ECO:0000256" key="6">
    <source>
        <dbReference type="ARBA" id="ARBA00022490"/>
    </source>
</evidence>
<evidence type="ECO:0000256" key="4">
    <source>
        <dbReference type="ARBA" id="ARBA00004510"/>
    </source>
</evidence>
<accession>A0A8M1GBH9</accession>
<dbReference type="GO" id="GO:0017124">
    <property type="term" value="F:SH3 domain binding"/>
    <property type="evidence" value="ECO:0007669"/>
    <property type="project" value="UniProtKB-KW"/>
</dbReference>
<dbReference type="PANTHER" id="PTHR11202">
    <property type="entry name" value="SPROUTY-RELATED, EVH1 DOMAIN-CONTAINING PROTEIN FAMILY MEMBER"/>
    <property type="match status" value="1"/>
</dbReference>
<dbReference type="GO" id="GO:0070358">
    <property type="term" value="P:actin polymerization-dependent cell motility"/>
    <property type="evidence" value="ECO:0007669"/>
    <property type="project" value="TreeGrafter"/>
</dbReference>
<protein>
    <recommendedName>
        <fullName evidence="18">Protein enabled homolog</fullName>
    </recommendedName>
</protein>
<comment type="similarity">
    <text evidence="5">Belongs to the Ena/VASP family.</text>
</comment>
<dbReference type="CDD" id="cd22185">
    <property type="entry name" value="WH2_hVASP-like"/>
    <property type="match status" value="1"/>
</dbReference>
<evidence type="ECO:0000256" key="13">
    <source>
        <dbReference type="ARBA" id="ARBA00023203"/>
    </source>
</evidence>
<dbReference type="Gene3D" id="1.20.5.1160">
    <property type="entry name" value="Vasodilator-stimulated phosphoprotein"/>
    <property type="match status" value="1"/>
</dbReference>
<keyword evidence="13" id="KW-0009">Actin-binding</keyword>
<evidence type="ECO:0000313" key="21">
    <source>
        <dbReference type="Proteomes" id="UP000261680"/>
    </source>
</evidence>
<dbReference type="Gene3D" id="2.30.29.30">
    <property type="entry name" value="Pleckstrin-homology domain (PH domain)/Phosphotyrosine-binding domain (PTB)"/>
    <property type="match status" value="1"/>
</dbReference>
<dbReference type="SUPFAM" id="SSF118370">
    <property type="entry name" value="Vasodilator-stimulated phosphoprotein, VASP, tetramerisation domain"/>
    <property type="match status" value="1"/>
</dbReference>
<keyword evidence="6" id="KW-0963">Cytoplasm</keyword>
<keyword evidence="21" id="KW-1185">Reference proteome</keyword>
<dbReference type="AlphaFoldDB" id="A0A8M1GBH9"/>
<dbReference type="FunFam" id="1.20.5.1160:FF:000003">
    <property type="entry name" value="protein enabled homolog isoform X2"/>
    <property type="match status" value="1"/>
</dbReference>
<dbReference type="GO" id="GO:0008154">
    <property type="term" value="P:actin polymerization or depolymerization"/>
    <property type="evidence" value="ECO:0007669"/>
    <property type="project" value="TreeGrafter"/>
</dbReference>
<feature type="domain" description="WH1" evidence="20">
    <location>
        <begin position="1"/>
        <end position="111"/>
    </location>
</feature>
<dbReference type="FunFam" id="2.30.29.30:FF:000047">
    <property type="entry name" value="vasodilator-stimulated phosphoprotein isoform X2"/>
    <property type="match status" value="1"/>
</dbReference>
<dbReference type="PRINTS" id="PR01217">
    <property type="entry name" value="PRICHEXTENSN"/>
</dbReference>
<evidence type="ECO:0000256" key="19">
    <source>
        <dbReference type="SAM" id="MobiDB-lite"/>
    </source>
</evidence>
<evidence type="ECO:0000313" key="22">
    <source>
        <dbReference type="RefSeq" id="XP_040492057.1"/>
    </source>
</evidence>
<dbReference type="SMART" id="SM00461">
    <property type="entry name" value="WH1"/>
    <property type="match status" value="1"/>
</dbReference>
<dbReference type="GeneID" id="103669072"/>
<dbReference type="InterPro" id="IPR014885">
    <property type="entry name" value="VASP_tetra"/>
</dbReference>
<proteinExistence type="inferred from homology"/>
<dbReference type="GO" id="GO:0005829">
    <property type="term" value="C:cytosol"/>
    <property type="evidence" value="ECO:0007669"/>
    <property type="project" value="UniProtKB-ARBA"/>
</dbReference>
<evidence type="ECO:0000256" key="10">
    <source>
        <dbReference type="ARBA" id="ARBA00023018"/>
    </source>
</evidence>
<evidence type="ECO:0000259" key="20">
    <source>
        <dbReference type="PROSITE" id="PS50229"/>
    </source>
</evidence>
<feature type="region of interest" description="Disordered" evidence="19">
    <location>
        <begin position="203"/>
        <end position="363"/>
    </location>
</feature>
<comment type="subcellular location">
    <subcellularLocation>
        <location evidence="2">Cell junction</location>
        <location evidence="2">Focal adhesion</location>
    </subcellularLocation>
    <subcellularLocation>
        <location evidence="3">Cell projection</location>
        <location evidence="3">Filopodium</location>
    </subcellularLocation>
    <subcellularLocation>
        <location evidence="4">Cell projection</location>
        <location evidence="4">Lamellipodium</location>
    </subcellularLocation>
    <subcellularLocation>
        <location evidence="1">Cytoplasm</location>
        <location evidence="1">Cytoskeleton</location>
    </subcellularLocation>
    <subcellularLocation>
        <location evidence="16">Synapse</location>
    </subcellularLocation>
</comment>
<dbReference type="RefSeq" id="XP_040492057.1">
    <property type="nucleotide sequence ID" value="XM_040636123.1"/>
</dbReference>
<dbReference type="InterPro" id="IPR011993">
    <property type="entry name" value="PH-like_dom_sf"/>
</dbReference>
<dbReference type="CTD" id="55740"/>